<feature type="compositionally biased region" description="Gly residues" evidence="1">
    <location>
        <begin position="517"/>
        <end position="527"/>
    </location>
</feature>
<dbReference type="SMART" id="SM00225">
    <property type="entry name" value="BTB"/>
    <property type="match status" value="1"/>
</dbReference>
<reference evidence="4" key="1">
    <citation type="journal article" date="2011" name="Proc. Natl. Acad. Sci. U.S.A.">
        <title>Obligate biotrophy features unraveled by the genomic analysis of rust fungi.</title>
        <authorList>
            <person name="Duplessis S."/>
            <person name="Cuomo C.A."/>
            <person name="Lin Y.-C."/>
            <person name="Aerts A."/>
            <person name="Tisserant E."/>
            <person name="Veneault-Fourrey C."/>
            <person name="Joly D.L."/>
            <person name="Hacquard S."/>
            <person name="Amselem J."/>
            <person name="Cantarel B.L."/>
            <person name="Chiu R."/>
            <person name="Coutinho P.M."/>
            <person name="Feau N."/>
            <person name="Field M."/>
            <person name="Frey P."/>
            <person name="Gelhaye E."/>
            <person name="Goldberg J."/>
            <person name="Grabherr M.G."/>
            <person name="Kodira C.D."/>
            <person name="Kohler A."/>
            <person name="Kuees U."/>
            <person name="Lindquist E.A."/>
            <person name="Lucas S.M."/>
            <person name="Mago R."/>
            <person name="Mauceli E."/>
            <person name="Morin E."/>
            <person name="Murat C."/>
            <person name="Pangilinan J.L."/>
            <person name="Park R."/>
            <person name="Pearson M."/>
            <person name="Quesneville H."/>
            <person name="Rouhier N."/>
            <person name="Sakthikumar S."/>
            <person name="Salamov A.A."/>
            <person name="Schmutz J."/>
            <person name="Selles B."/>
            <person name="Shapiro H."/>
            <person name="Tanguay P."/>
            <person name="Tuskan G.A."/>
            <person name="Henrissat B."/>
            <person name="Van de Peer Y."/>
            <person name="Rouze P."/>
            <person name="Ellis J.G."/>
            <person name="Dodds P.N."/>
            <person name="Schein J.E."/>
            <person name="Zhong S."/>
            <person name="Hamelin R.C."/>
            <person name="Grigoriev I.V."/>
            <person name="Szabo L.J."/>
            <person name="Martin F."/>
        </authorList>
    </citation>
    <scope>NUCLEOTIDE SEQUENCE [LARGE SCALE GENOMIC DNA]</scope>
    <source>
        <strain evidence="4">98AG31 / pathotype 3-4-7</strain>
    </source>
</reference>
<keyword evidence="4" id="KW-1185">Reference proteome</keyword>
<feature type="region of interest" description="Disordered" evidence="1">
    <location>
        <begin position="130"/>
        <end position="254"/>
    </location>
</feature>
<evidence type="ECO:0000259" key="2">
    <source>
        <dbReference type="SMART" id="SM00225"/>
    </source>
</evidence>
<name>F4R4A7_MELLP</name>
<feature type="compositionally biased region" description="Low complexity" evidence="1">
    <location>
        <begin position="39"/>
        <end position="51"/>
    </location>
</feature>
<dbReference type="GeneID" id="18934376"/>
<accession>F4R4A7</accession>
<dbReference type="RefSeq" id="XP_007403714.1">
    <property type="nucleotide sequence ID" value="XM_007403652.1"/>
</dbReference>
<dbReference type="OrthoDB" id="2524557at2759"/>
<feature type="compositionally biased region" description="Low complexity" evidence="1">
    <location>
        <begin position="528"/>
        <end position="539"/>
    </location>
</feature>
<feature type="compositionally biased region" description="Low complexity" evidence="1">
    <location>
        <begin position="207"/>
        <end position="218"/>
    </location>
</feature>
<feature type="compositionally biased region" description="Basic and acidic residues" evidence="1">
    <location>
        <begin position="136"/>
        <end position="145"/>
    </location>
</feature>
<feature type="region of interest" description="Disordered" evidence="1">
    <location>
        <begin position="517"/>
        <end position="539"/>
    </location>
</feature>
<dbReference type="InParanoid" id="F4R4A7"/>
<feature type="compositionally biased region" description="Polar residues" evidence="1">
    <location>
        <begin position="172"/>
        <end position="206"/>
    </location>
</feature>
<feature type="compositionally biased region" description="Polar residues" evidence="1">
    <location>
        <begin position="14"/>
        <end position="24"/>
    </location>
</feature>
<evidence type="ECO:0000313" key="4">
    <source>
        <dbReference type="Proteomes" id="UP000001072"/>
    </source>
</evidence>
<dbReference type="PANTHER" id="PTHR22744">
    <property type="entry name" value="HELIX LOOP HELIX PROTEIN 21-RELATED"/>
    <property type="match status" value="1"/>
</dbReference>
<feature type="domain" description="BTB" evidence="2">
    <location>
        <begin position="91"/>
        <end position="349"/>
    </location>
</feature>
<evidence type="ECO:0000256" key="1">
    <source>
        <dbReference type="SAM" id="MobiDB-lite"/>
    </source>
</evidence>
<proteinExistence type="predicted"/>
<feature type="compositionally biased region" description="Polar residues" evidence="1">
    <location>
        <begin position="244"/>
        <end position="254"/>
    </location>
</feature>
<dbReference type="VEuPathDB" id="FungiDB:MELLADRAFT_87038"/>
<sequence>MNPSSLLLARTPPVASTSTYSTHIPSARPNDHIFQQQDSSSSTTPLHSPTTINPPNRTLKLSSKLQTSNPDGSLPNLHPTFRSDTSSPCQGTVQIIVESTTFLVHKEIIVFASPFFETIIGGEWAETCDLTSSQDHSQDHPHESDLTIQNSSIDPYSRTGPIETGQSDDEPSNSQTTNILPTPSTVPGSTGSLLPDQSTSQDFNPLSDNIDGSSSNGDPTGDQLNRSPSSLPSSLAEAFHTTEKPSTPKTNRLNGPSPALKHMISKSNLIKPVNSTPQISKTSKSNQIEARIFLQEEKAAPFQDLLMFVYPHLECVCTWNNAPELMTMSRKFDMPYLQRHVLNFLLSSAAGKPIQAMKIAEDHQLPDLYRESSRFLLDNWQGWDPKELDILSSETLLKLEKRRTWFLERLLKLGLVNSSRDYVCPPTCSDPQHCAKLVDDKWRSAWASSFKFGPPQPSSVYRALRCLEPSLHSPSLLLPHTSCQQHAIRFFADLFDRMFSQFPARVGINNNVTGTGTATGTGTGTGGAAHSHSNSSHFSSLDPIPVPITLNGTSVSKASRHAKYFLHVELFEAGGFGKDRERRIF</sequence>
<dbReference type="InterPro" id="IPR011333">
    <property type="entry name" value="SKP1/BTB/POZ_sf"/>
</dbReference>
<gene>
    <name evidence="3" type="ORF">MELLADRAFT_87038</name>
</gene>
<dbReference type="AlphaFoldDB" id="F4R4A7"/>
<dbReference type="KEGG" id="mlr:MELLADRAFT_87038"/>
<dbReference type="Proteomes" id="UP000001072">
    <property type="component" value="Unassembled WGS sequence"/>
</dbReference>
<dbReference type="HOGENOM" id="CLU_565169_0_0_1"/>
<organism evidence="4">
    <name type="scientific">Melampsora larici-populina (strain 98AG31 / pathotype 3-4-7)</name>
    <name type="common">Poplar leaf rust fungus</name>
    <dbReference type="NCBI Taxonomy" id="747676"/>
    <lineage>
        <taxon>Eukaryota</taxon>
        <taxon>Fungi</taxon>
        <taxon>Dikarya</taxon>
        <taxon>Basidiomycota</taxon>
        <taxon>Pucciniomycotina</taxon>
        <taxon>Pucciniomycetes</taxon>
        <taxon>Pucciniales</taxon>
        <taxon>Melampsoraceae</taxon>
        <taxon>Melampsora</taxon>
    </lineage>
</organism>
<dbReference type="PANTHER" id="PTHR22744:SF17">
    <property type="entry name" value="BTB DOMAIN-CONTAINING PROTEIN"/>
    <property type="match status" value="1"/>
</dbReference>
<feature type="compositionally biased region" description="Polar residues" evidence="1">
    <location>
        <begin position="53"/>
        <end position="71"/>
    </location>
</feature>
<dbReference type="CDD" id="cd18186">
    <property type="entry name" value="BTB_POZ_ZBTB_KLHL-like"/>
    <property type="match status" value="1"/>
</dbReference>
<dbReference type="InterPro" id="IPR000210">
    <property type="entry name" value="BTB/POZ_dom"/>
</dbReference>
<dbReference type="STRING" id="747676.F4R4A7"/>
<feature type="region of interest" description="Disordered" evidence="1">
    <location>
        <begin position="1"/>
        <end position="88"/>
    </location>
</feature>
<dbReference type="eggNOG" id="ENOG502RXXC">
    <property type="taxonomic scope" value="Eukaryota"/>
</dbReference>
<dbReference type="EMBL" id="GL883090">
    <property type="protein sequence ID" value="EGG12776.1"/>
    <property type="molecule type" value="Genomic_DNA"/>
</dbReference>
<protein>
    <recommendedName>
        <fullName evidence="2">BTB domain-containing protein</fullName>
    </recommendedName>
</protein>
<dbReference type="Gene3D" id="3.30.710.10">
    <property type="entry name" value="Potassium Channel Kv1.1, Chain A"/>
    <property type="match status" value="1"/>
</dbReference>
<evidence type="ECO:0000313" key="3">
    <source>
        <dbReference type="EMBL" id="EGG12776.1"/>
    </source>
</evidence>
<dbReference type="SUPFAM" id="SSF54695">
    <property type="entry name" value="POZ domain"/>
    <property type="match status" value="1"/>
</dbReference>